<feature type="non-terminal residue" evidence="6">
    <location>
        <position position="233"/>
    </location>
</feature>
<evidence type="ECO:0000313" key="6">
    <source>
        <dbReference type="EMBL" id="EFH11472.1"/>
    </source>
</evidence>
<keyword evidence="1" id="KW-0285">Flavoprotein</keyword>
<keyword evidence="4 6" id="KW-0503">Monooxygenase</keyword>
<evidence type="ECO:0000256" key="1">
    <source>
        <dbReference type="ARBA" id="ARBA00022630"/>
    </source>
</evidence>
<protein>
    <submittedName>
        <fullName evidence="6">Luciferase-like monooxygenase</fullName>
    </submittedName>
</protein>
<dbReference type="SUPFAM" id="SSF51679">
    <property type="entry name" value="Bacterial luciferase-like"/>
    <property type="match status" value="1"/>
</dbReference>
<accession>D5RMJ7</accession>
<name>D5RMJ7_9PROT</name>
<dbReference type="Gene3D" id="3.20.20.30">
    <property type="entry name" value="Luciferase-like domain"/>
    <property type="match status" value="1"/>
</dbReference>
<dbReference type="PANTHER" id="PTHR42847:SF4">
    <property type="entry name" value="ALKANESULFONATE MONOOXYGENASE-RELATED"/>
    <property type="match status" value="1"/>
</dbReference>
<keyword evidence="3" id="KW-0560">Oxidoreductase</keyword>
<evidence type="ECO:0000259" key="5">
    <source>
        <dbReference type="Pfam" id="PF00296"/>
    </source>
</evidence>
<comment type="caution">
    <text evidence="6">The sequence shown here is derived from an EMBL/GenBank/DDBJ whole genome shotgun (WGS) entry which is preliminary data.</text>
</comment>
<dbReference type="InterPro" id="IPR011251">
    <property type="entry name" value="Luciferase-like_dom"/>
</dbReference>
<keyword evidence="7" id="KW-1185">Reference proteome</keyword>
<organism evidence="6 7">
    <name type="scientific">Pseudoroseomonas cervicalis ATCC 49957</name>
    <dbReference type="NCBI Taxonomy" id="525371"/>
    <lineage>
        <taxon>Bacteria</taxon>
        <taxon>Pseudomonadati</taxon>
        <taxon>Pseudomonadota</taxon>
        <taxon>Alphaproteobacteria</taxon>
        <taxon>Acetobacterales</taxon>
        <taxon>Roseomonadaceae</taxon>
        <taxon>Roseomonas</taxon>
    </lineage>
</organism>
<gene>
    <name evidence="6" type="ORF">HMPREF0731_2308</name>
</gene>
<sequence>MRIDLAGWSREATLGPHEEFCRLFETADRLGYAGVWFNEFHFAPWPYPSVLLLAAALFARTGRLRIGTSILPLPLYHPLLLAEQLAQLDRQSGGRLDLGIGRGTEPASLRALGIDPAGSQARLEEGYAILRGFWTQPRLSWDSDLWRFEGVACQPAPVQRPHPPVYVAGSSEATLRFAAREGLPLLLSLEPPEARQLATYAAARAATGAACRLRHSSLSRYVVIGPDAAAVER</sequence>
<evidence type="ECO:0000256" key="3">
    <source>
        <dbReference type="ARBA" id="ARBA00023002"/>
    </source>
</evidence>
<evidence type="ECO:0000256" key="2">
    <source>
        <dbReference type="ARBA" id="ARBA00022643"/>
    </source>
</evidence>
<dbReference type="GO" id="GO:0046306">
    <property type="term" value="P:alkanesulfonate catabolic process"/>
    <property type="evidence" value="ECO:0007669"/>
    <property type="project" value="TreeGrafter"/>
</dbReference>
<dbReference type="InterPro" id="IPR050172">
    <property type="entry name" value="SsuD_RutA_monooxygenase"/>
</dbReference>
<dbReference type="GO" id="GO:0008726">
    <property type="term" value="F:alkanesulfonate monooxygenase activity"/>
    <property type="evidence" value="ECO:0007669"/>
    <property type="project" value="TreeGrafter"/>
</dbReference>
<reference evidence="6 7" key="1">
    <citation type="submission" date="2010-04" db="EMBL/GenBank/DDBJ databases">
        <authorList>
            <person name="Qin X."/>
            <person name="Bachman B."/>
            <person name="Battles P."/>
            <person name="Bell A."/>
            <person name="Bess C."/>
            <person name="Bickham C."/>
            <person name="Chaboub L."/>
            <person name="Chen D."/>
            <person name="Coyle M."/>
            <person name="Deiros D.R."/>
            <person name="Dinh H."/>
            <person name="Forbes L."/>
            <person name="Fowler G."/>
            <person name="Francisco L."/>
            <person name="Fu Q."/>
            <person name="Gubbala S."/>
            <person name="Hale W."/>
            <person name="Han Y."/>
            <person name="Hemphill L."/>
            <person name="Highlander S.K."/>
            <person name="Hirani K."/>
            <person name="Hogues M."/>
            <person name="Jackson L."/>
            <person name="Jakkamsetti A."/>
            <person name="Javaid M."/>
            <person name="Jiang H."/>
            <person name="Korchina V."/>
            <person name="Kovar C."/>
            <person name="Lara F."/>
            <person name="Lee S."/>
            <person name="Mata R."/>
            <person name="Mathew T."/>
            <person name="Moen C."/>
            <person name="Morales K."/>
            <person name="Munidasa M."/>
            <person name="Nazareth L."/>
            <person name="Ngo R."/>
            <person name="Nguyen L."/>
            <person name="Okwuonu G."/>
            <person name="Ongeri F."/>
            <person name="Patil S."/>
            <person name="Petrosino J."/>
            <person name="Pham C."/>
            <person name="Pham P."/>
            <person name="Pu L.-L."/>
            <person name="Puazo M."/>
            <person name="Raj R."/>
            <person name="Reid J."/>
            <person name="Rouhana J."/>
            <person name="Saada N."/>
            <person name="Shang Y."/>
            <person name="Simmons D."/>
            <person name="Thornton R."/>
            <person name="Warren J."/>
            <person name="Weissenberger G."/>
            <person name="Zhang J."/>
            <person name="Zhang L."/>
            <person name="Zhou C."/>
            <person name="Zhu D."/>
            <person name="Muzny D."/>
            <person name="Worley K."/>
            <person name="Gibbs R."/>
        </authorList>
    </citation>
    <scope>NUCLEOTIDE SEQUENCE [LARGE SCALE GENOMIC DNA]</scope>
    <source>
        <strain evidence="6 7">ATCC 49957</strain>
    </source>
</reference>
<evidence type="ECO:0000313" key="7">
    <source>
        <dbReference type="Proteomes" id="UP000005324"/>
    </source>
</evidence>
<proteinExistence type="predicted"/>
<dbReference type="HOGENOM" id="CLU_027853_3_4_5"/>
<dbReference type="EMBL" id="ADVL01000377">
    <property type="protein sequence ID" value="EFH11472.1"/>
    <property type="molecule type" value="Genomic_DNA"/>
</dbReference>
<evidence type="ECO:0000256" key="4">
    <source>
        <dbReference type="ARBA" id="ARBA00023033"/>
    </source>
</evidence>
<feature type="domain" description="Luciferase-like" evidence="5">
    <location>
        <begin position="16"/>
        <end position="232"/>
    </location>
</feature>
<dbReference type="Proteomes" id="UP000005324">
    <property type="component" value="Unassembled WGS sequence"/>
</dbReference>
<dbReference type="Pfam" id="PF00296">
    <property type="entry name" value="Bac_luciferase"/>
    <property type="match status" value="1"/>
</dbReference>
<dbReference type="RefSeq" id="WP_007006214.1">
    <property type="nucleotide sequence ID" value="NZ_GG770968.1"/>
</dbReference>
<dbReference type="InterPro" id="IPR036661">
    <property type="entry name" value="Luciferase-like_sf"/>
</dbReference>
<dbReference type="PANTHER" id="PTHR42847">
    <property type="entry name" value="ALKANESULFONATE MONOOXYGENASE"/>
    <property type="match status" value="1"/>
</dbReference>
<keyword evidence="2" id="KW-0288">FMN</keyword>
<dbReference type="AlphaFoldDB" id="D5RMJ7"/>